<feature type="transmembrane region" description="Helical" evidence="7">
    <location>
        <begin position="176"/>
        <end position="196"/>
    </location>
</feature>
<dbReference type="InterPro" id="IPR037272">
    <property type="entry name" value="SNS_sf"/>
</dbReference>
<feature type="transmembrane region" description="Helical" evidence="7">
    <location>
        <begin position="47"/>
        <end position="69"/>
    </location>
</feature>
<comment type="similarity">
    <text evidence="6">Belongs to the sodium:neurotransmitter symporter (SNF) (TC 2.A.22) family.</text>
</comment>
<keyword evidence="4 7" id="KW-1133">Transmembrane helix</keyword>
<dbReference type="CDD" id="cd10336">
    <property type="entry name" value="SLC6sbd_Tyt1-Like"/>
    <property type="match status" value="1"/>
</dbReference>
<dbReference type="GO" id="GO:0016020">
    <property type="term" value="C:membrane"/>
    <property type="evidence" value="ECO:0007669"/>
    <property type="project" value="UniProtKB-SubCell"/>
</dbReference>
<keyword evidence="5 7" id="KW-0472">Membrane</keyword>
<protein>
    <recommendedName>
        <fullName evidence="6">Transporter</fullName>
    </recommendedName>
</protein>
<comment type="subcellular location">
    <subcellularLocation>
        <location evidence="1">Membrane</location>
        <topology evidence="1">Multi-pass membrane protein</topology>
    </subcellularLocation>
</comment>
<feature type="transmembrane region" description="Helical" evidence="7">
    <location>
        <begin position="216"/>
        <end position="237"/>
    </location>
</feature>
<dbReference type="PANTHER" id="PTHR42948:SF1">
    <property type="entry name" value="TRANSPORTER"/>
    <property type="match status" value="1"/>
</dbReference>
<feature type="transmembrane region" description="Helical" evidence="7">
    <location>
        <begin position="90"/>
        <end position="113"/>
    </location>
</feature>
<dbReference type="EMBL" id="QICB01000002">
    <property type="protein sequence ID" value="RNL20721.1"/>
    <property type="molecule type" value="Genomic_DNA"/>
</dbReference>
<feature type="transmembrane region" description="Helical" evidence="7">
    <location>
        <begin position="348"/>
        <end position="373"/>
    </location>
</feature>
<evidence type="ECO:0000256" key="6">
    <source>
        <dbReference type="RuleBase" id="RU003732"/>
    </source>
</evidence>
<dbReference type="Pfam" id="PF00209">
    <property type="entry name" value="SNF"/>
    <property type="match status" value="2"/>
</dbReference>
<name>A0A3N0AG56_9ACTN</name>
<organism evidence="8 9">
    <name type="scientific">Slackia faecicanis</name>
    <dbReference type="NCBI Taxonomy" id="255723"/>
    <lineage>
        <taxon>Bacteria</taxon>
        <taxon>Bacillati</taxon>
        <taxon>Actinomycetota</taxon>
        <taxon>Coriobacteriia</taxon>
        <taxon>Eggerthellales</taxon>
        <taxon>Eggerthellaceae</taxon>
        <taxon>Slackia</taxon>
    </lineage>
</organism>
<feature type="transmembrane region" description="Helical" evidence="7">
    <location>
        <begin position="12"/>
        <end position="35"/>
    </location>
</feature>
<evidence type="ECO:0000256" key="3">
    <source>
        <dbReference type="ARBA" id="ARBA00022692"/>
    </source>
</evidence>
<dbReference type="InterPro" id="IPR047218">
    <property type="entry name" value="YocR/YhdH-like"/>
</dbReference>
<dbReference type="OrthoDB" id="9762833at2"/>
<feature type="transmembrane region" description="Helical" evidence="7">
    <location>
        <begin position="258"/>
        <end position="279"/>
    </location>
</feature>
<evidence type="ECO:0000256" key="2">
    <source>
        <dbReference type="ARBA" id="ARBA00022448"/>
    </source>
</evidence>
<sequence length="460" mass="48421">MADSATPARASWSGKLAFVLAAAASAVGLGSMWRFPYLAAKYGGGTFLFVYLVFVFTIGLALLLLETALGRKTGQSSIGAFKAFGKKYMFIGVLMSAVPFIIVPYYCVIGGWVTKYLVGYAVEGPAALADGGGFFTNFISSGSESMAFMLVFMALTYLVVALGVNKGIEKANLVMMPLLIVMAAGVAIYALTLPGAMDGLAFYLLPDLSAISPELIIAALGQTFFTLSLAMGIMVTYGSYLKKSTKLTSSVTQIAGTTFGVSLLAGLMIIPATFAALGSGEAVAENSGPSLMFIILPQVFQNMGGMASALGFVFFILVLFAALTSSISLVETCTSIISDGTKCSRRRALVIVIAFTTVMGIIVNMGYSSLSFIQPLGEGSSILDFLDFVSNSVLMPIAALLTCIFVGWIIGPKVVIDEVRESAKFKLAGVWTVMVKYVAPVVLVVILVAYVAQTLGLFSM</sequence>
<dbReference type="PROSITE" id="PS00610">
    <property type="entry name" value="NA_NEUROTRAN_SYMP_1"/>
    <property type="match status" value="1"/>
</dbReference>
<reference evidence="9" key="1">
    <citation type="submission" date="2018-05" db="EMBL/GenBank/DDBJ databases">
        <title>Genome Sequencing of selected type strains of the family Eggerthellaceae.</title>
        <authorList>
            <person name="Danylec N."/>
            <person name="Stoll D.A."/>
            <person name="Doetsch A."/>
            <person name="Huch M."/>
        </authorList>
    </citation>
    <scope>NUCLEOTIDE SEQUENCE [LARGE SCALE GENOMIC DNA]</scope>
    <source>
        <strain evidence="9">DSM 17537</strain>
    </source>
</reference>
<comment type="caution">
    <text evidence="8">The sequence shown here is derived from an EMBL/GenBank/DDBJ whole genome shotgun (WGS) entry which is preliminary data.</text>
</comment>
<accession>A0A3N0AG56</accession>
<keyword evidence="2 6" id="KW-0813">Transport</keyword>
<evidence type="ECO:0000313" key="8">
    <source>
        <dbReference type="EMBL" id="RNL20721.1"/>
    </source>
</evidence>
<evidence type="ECO:0000256" key="7">
    <source>
        <dbReference type="SAM" id="Phobius"/>
    </source>
</evidence>
<evidence type="ECO:0000256" key="4">
    <source>
        <dbReference type="ARBA" id="ARBA00022989"/>
    </source>
</evidence>
<dbReference type="NCBIfam" id="NF037979">
    <property type="entry name" value="Na_transp"/>
    <property type="match status" value="1"/>
</dbReference>
<keyword evidence="6" id="KW-0769">Symport</keyword>
<dbReference type="AlphaFoldDB" id="A0A3N0AG56"/>
<dbReference type="RefSeq" id="WP_123197822.1">
    <property type="nucleotide sequence ID" value="NZ_QICB01000002.1"/>
</dbReference>
<keyword evidence="9" id="KW-1185">Reference proteome</keyword>
<evidence type="ECO:0000256" key="1">
    <source>
        <dbReference type="ARBA" id="ARBA00004141"/>
    </source>
</evidence>
<evidence type="ECO:0000313" key="9">
    <source>
        <dbReference type="Proteomes" id="UP000267368"/>
    </source>
</evidence>
<dbReference type="PROSITE" id="PS50267">
    <property type="entry name" value="NA_NEUROTRAN_SYMP_3"/>
    <property type="match status" value="1"/>
</dbReference>
<feature type="transmembrane region" description="Helical" evidence="7">
    <location>
        <begin position="393"/>
        <end position="416"/>
    </location>
</feature>
<feature type="transmembrane region" description="Helical" evidence="7">
    <location>
        <begin position="146"/>
        <end position="164"/>
    </location>
</feature>
<gene>
    <name evidence="8" type="ORF">DMP07_03845</name>
</gene>
<dbReference type="SUPFAM" id="SSF161070">
    <property type="entry name" value="SNF-like"/>
    <property type="match status" value="1"/>
</dbReference>
<dbReference type="InterPro" id="IPR000175">
    <property type="entry name" value="Na/ntran_symport"/>
</dbReference>
<dbReference type="PANTHER" id="PTHR42948">
    <property type="entry name" value="TRANSPORTER"/>
    <property type="match status" value="1"/>
</dbReference>
<feature type="transmembrane region" description="Helical" evidence="7">
    <location>
        <begin position="299"/>
        <end position="327"/>
    </location>
</feature>
<dbReference type="GO" id="GO:0015293">
    <property type="term" value="F:symporter activity"/>
    <property type="evidence" value="ECO:0007669"/>
    <property type="project" value="UniProtKB-KW"/>
</dbReference>
<dbReference type="Proteomes" id="UP000267368">
    <property type="component" value="Unassembled WGS sequence"/>
</dbReference>
<feature type="transmembrane region" description="Helical" evidence="7">
    <location>
        <begin position="428"/>
        <end position="452"/>
    </location>
</feature>
<keyword evidence="3 6" id="KW-0812">Transmembrane</keyword>
<proteinExistence type="inferred from homology"/>
<evidence type="ECO:0000256" key="5">
    <source>
        <dbReference type="ARBA" id="ARBA00023136"/>
    </source>
</evidence>
<dbReference type="PRINTS" id="PR00176">
    <property type="entry name" value="NANEUSMPORT"/>
</dbReference>